<dbReference type="PROSITE" id="PS50041">
    <property type="entry name" value="C_TYPE_LECTIN_2"/>
    <property type="match status" value="1"/>
</dbReference>
<organism evidence="2">
    <name type="scientific">Phallusia mammillata</name>
    <dbReference type="NCBI Taxonomy" id="59560"/>
    <lineage>
        <taxon>Eukaryota</taxon>
        <taxon>Metazoa</taxon>
        <taxon>Chordata</taxon>
        <taxon>Tunicata</taxon>
        <taxon>Ascidiacea</taxon>
        <taxon>Phlebobranchia</taxon>
        <taxon>Ascidiidae</taxon>
        <taxon>Phallusia</taxon>
    </lineage>
</organism>
<dbReference type="InterPro" id="IPR016186">
    <property type="entry name" value="C-type_lectin-like/link_sf"/>
</dbReference>
<protein>
    <submittedName>
        <fullName evidence="2">C-type lectin domain family 4 member F-like</fullName>
    </submittedName>
</protein>
<dbReference type="InterPro" id="IPR050111">
    <property type="entry name" value="C-type_lectin/snaclec_domain"/>
</dbReference>
<reference evidence="2" key="1">
    <citation type="submission" date="2020-04" db="EMBL/GenBank/DDBJ databases">
        <authorList>
            <person name="Neveu A P."/>
        </authorList>
    </citation>
    <scope>NUCLEOTIDE SEQUENCE</scope>
    <source>
        <tissue evidence="2">Whole embryo</tissue>
    </source>
</reference>
<dbReference type="GO" id="GO:0030246">
    <property type="term" value="F:carbohydrate binding"/>
    <property type="evidence" value="ECO:0007669"/>
    <property type="project" value="UniProtKB-KW"/>
</dbReference>
<dbReference type="SUPFAM" id="SSF56436">
    <property type="entry name" value="C-type lectin-like"/>
    <property type="match status" value="1"/>
</dbReference>
<gene>
    <name evidence="2" type="primary">Clec4f-006</name>
</gene>
<dbReference type="InterPro" id="IPR016187">
    <property type="entry name" value="CTDL_fold"/>
</dbReference>
<keyword evidence="2" id="KW-0430">Lectin</keyword>
<dbReference type="EMBL" id="LR784003">
    <property type="protein sequence ID" value="CAB3231617.1"/>
    <property type="molecule type" value="mRNA"/>
</dbReference>
<name>A0A6F9DAB0_9ASCI</name>
<dbReference type="Pfam" id="PF00059">
    <property type="entry name" value="Lectin_C"/>
    <property type="match status" value="1"/>
</dbReference>
<dbReference type="Gene3D" id="3.10.100.10">
    <property type="entry name" value="Mannose-Binding Protein A, subunit A"/>
    <property type="match status" value="1"/>
</dbReference>
<evidence type="ECO:0000313" key="2">
    <source>
        <dbReference type="EMBL" id="CAB3231617.1"/>
    </source>
</evidence>
<dbReference type="CDD" id="cd00037">
    <property type="entry name" value="CLECT"/>
    <property type="match status" value="1"/>
</dbReference>
<evidence type="ECO:0000259" key="1">
    <source>
        <dbReference type="PROSITE" id="PS50041"/>
    </source>
</evidence>
<feature type="domain" description="C-type lectin" evidence="1">
    <location>
        <begin position="1"/>
        <end position="111"/>
    </location>
</feature>
<proteinExistence type="evidence at transcript level"/>
<dbReference type="InterPro" id="IPR001304">
    <property type="entry name" value="C-type_lectin-like"/>
</dbReference>
<sequence length="115" mass="13093">MTWTESRSYCQSISGDLATWGMRNASTRNWIIENVVRPGAYVHYWIGLSDIEQEGIWKYIDGVNATAANTDFADGEPNDSLGDADCARLQRENNYRMDDDNCGQNYRAICERTLN</sequence>
<dbReference type="AlphaFoldDB" id="A0A6F9DAB0"/>
<accession>A0A6F9DAB0</accession>
<dbReference type="PANTHER" id="PTHR22803">
    <property type="entry name" value="MANNOSE, PHOSPHOLIPASE, LECTIN RECEPTOR RELATED"/>
    <property type="match status" value="1"/>
</dbReference>